<keyword evidence="3" id="KW-0408">Iron</keyword>
<reference evidence="7 8" key="2">
    <citation type="journal article" date="2016" name="ISME J.">
        <title>Characterization of the first cultured representative of Verrucomicrobia subdivision 5 indicates the proposal of a novel phylum.</title>
        <authorList>
            <person name="Spring S."/>
            <person name="Bunk B."/>
            <person name="Sproer C."/>
            <person name="Schumann P."/>
            <person name="Rohde M."/>
            <person name="Tindall B.J."/>
            <person name="Klenk H.P."/>
        </authorList>
    </citation>
    <scope>NUCLEOTIDE SEQUENCE [LARGE SCALE GENOMIC DNA]</scope>
    <source>
        <strain evidence="7 8">L21-Fru-AB</strain>
    </source>
</reference>
<dbReference type="GO" id="GO:0004322">
    <property type="term" value="F:ferroxidase activity"/>
    <property type="evidence" value="ECO:0007669"/>
    <property type="project" value="InterPro"/>
</dbReference>
<dbReference type="InterPro" id="IPR054581">
    <property type="entry name" value="EncFtn-like"/>
</dbReference>
<dbReference type="Pfam" id="PF22277">
    <property type="entry name" value="EncFtn-like"/>
    <property type="match status" value="1"/>
</dbReference>
<gene>
    <name evidence="7" type="ORF">L21SP4_02324</name>
</gene>
<organism evidence="7 8">
    <name type="scientific">Kiritimatiella glycovorans</name>
    <dbReference type="NCBI Taxonomy" id="1307763"/>
    <lineage>
        <taxon>Bacteria</taxon>
        <taxon>Pseudomonadati</taxon>
        <taxon>Kiritimatiellota</taxon>
        <taxon>Kiritimatiellia</taxon>
        <taxon>Kiritimatiellales</taxon>
        <taxon>Kiritimatiellaceae</taxon>
        <taxon>Kiritimatiella</taxon>
    </lineage>
</organism>
<dbReference type="OrthoDB" id="9796238at2"/>
<comment type="subcellular location">
    <subcellularLocation>
        <location evidence="4">Encapsulin nanocompartment</location>
    </subcellularLocation>
</comment>
<dbReference type="InterPro" id="IPR030907">
    <property type="entry name" value="Ferrit_encaps"/>
</dbReference>
<dbReference type="NCBIfam" id="TIGR04535">
    <property type="entry name" value="ferrit_encaps"/>
    <property type="match status" value="1"/>
</dbReference>
<reference evidence="8" key="1">
    <citation type="submission" date="2015-02" db="EMBL/GenBank/DDBJ databases">
        <title>Description and complete genome sequence of the first cultured representative of the subdivision 5 of the Verrucomicrobia phylum.</title>
        <authorList>
            <person name="Spring S."/>
            <person name="Bunk B."/>
            <person name="Sproer C."/>
            <person name="Klenk H.-P."/>
        </authorList>
    </citation>
    <scope>NUCLEOTIDE SEQUENCE [LARGE SCALE GENOMIC DNA]</scope>
    <source>
        <strain evidence="8">L21-Fru-AB</strain>
    </source>
</reference>
<evidence type="ECO:0000256" key="2">
    <source>
        <dbReference type="ARBA" id="ARBA00022723"/>
    </source>
</evidence>
<evidence type="ECO:0000256" key="1">
    <source>
        <dbReference type="ARBA" id="ARBA00022434"/>
    </source>
</evidence>
<proteinExistence type="predicted"/>
<dbReference type="GO" id="GO:0140737">
    <property type="term" value="C:encapsulin nanocompartment"/>
    <property type="evidence" value="ECO:0007669"/>
    <property type="project" value="UniProtKB-SubCell"/>
</dbReference>
<dbReference type="KEGG" id="vbl:L21SP4_02324"/>
<dbReference type="EMBL" id="CP010904">
    <property type="protein sequence ID" value="AKJ65550.1"/>
    <property type="molecule type" value="Genomic_DNA"/>
</dbReference>
<dbReference type="GO" id="GO:0006879">
    <property type="term" value="P:intracellular iron ion homeostasis"/>
    <property type="evidence" value="ECO:0007669"/>
    <property type="project" value="UniProtKB-KW"/>
</dbReference>
<evidence type="ECO:0008006" key="9">
    <source>
        <dbReference type="Google" id="ProtNLM"/>
    </source>
</evidence>
<keyword evidence="5" id="KW-1284">Encapsulin nanocompartment</keyword>
<keyword evidence="2" id="KW-0479">Metal-binding</keyword>
<dbReference type="Gene3D" id="6.10.140.1960">
    <property type="match status" value="1"/>
</dbReference>
<evidence type="ECO:0000256" key="5">
    <source>
        <dbReference type="ARBA" id="ARBA00033787"/>
    </source>
</evidence>
<evidence type="ECO:0000313" key="7">
    <source>
        <dbReference type="EMBL" id="AKJ65550.1"/>
    </source>
</evidence>
<dbReference type="RefSeq" id="WP_052882764.1">
    <property type="nucleotide sequence ID" value="NZ_CP010904.1"/>
</dbReference>
<dbReference type="Proteomes" id="UP000035268">
    <property type="component" value="Chromosome"/>
</dbReference>
<dbReference type="SUPFAM" id="SSF47240">
    <property type="entry name" value="Ferritin-like"/>
    <property type="match status" value="1"/>
</dbReference>
<dbReference type="AlphaFoldDB" id="A0A0G3ELA5"/>
<dbReference type="InterPro" id="IPR009078">
    <property type="entry name" value="Ferritin-like_SF"/>
</dbReference>
<dbReference type="STRING" id="1307763.L21SP4_02324"/>
<dbReference type="PATRIC" id="fig|1609981.3.peg.2421"/>
<name>A0A0G3ELA5_9BACT</name>
<dbReference type="GO" id="GO:0046872">
    <property type="term" value="F:metal ion binding"/>
    <property type="evidence" value="ECO:0007669"/>
    <property type="project" value="UniProtKB-KW"/>
</dbReference>
<accession>A0A0G3ELA5</accession>
<protein>
    <recommendedName>
        <fullName evidence="9">Ferritin</fullName>
    </recommendedName>
</protein>
<sequence>MADYHEDQLSEASMNASRALKSVKEEIEAVDWYNQRVDATNDQELAKILAHNRDEEIEHACMVLEWLRRNMPGWDEQMKTYLFTQGDITLLEEEGEGGEEGGEAPAGGDLAIGKIE</sequence>
<feature type="region of interest" description="Disordered" evidence="6">
    <location>
        <begin position="94"/>
        <end position="116"/>
    </location>
</feature>
<keyword evidence="1" id="KW-0409">Iron storage</keyword>
<evidence type="ECO:0000256" key="6">
    <source>
        <dbReference type="SAM" id="MobiDB-lite"/>
    </source>
</evidence>
<evidence type="ECO:0000256" key="4">
    <source>
        <dbReference type="ARBA" id="ARBA00033738"/>
    </source>
</evidence>
<keyword evidence="8" id="KW-1185">Reference proteome</keyword>
<evidence type="ECO:0000256" key="3">
    <source>
        <dbReference type="ARBA" id="ARBA00023004"/>
    </source>
</evidence>
<evidence type="ECO:0000313" key="8">
    <source>
        <dbReference type="Proteomes" id="UP000035268"/>
    </source>
</evidence>